<reference evidence="2 3" key="1">
    <citation type="submission" date="2017-05" db="EMBL/GenBank/DDBJ databases">
        <title>Genome of assembly of the Bengalese finch, Lonchura striata domestica.</title>
        <authorList>
            <person name="Colquitt B.M."/>
            <person name="Brainard M.S."/>
        </authorList>
    </citation>
    <scope>NUCLEOTIDE SEQUENCE [LARGE SCALE GENOMIC DNA]</scope>
    <source>
        <strain evidence="2">White83orange57</strain>
    </source>
</reference>
<evidence type="ECO:0000313" key="2">
    <source>
        <dbReference type="EMBL" id="OWK49387.1"/>
    </source>
</evidence>
<sequence>MLRLLPALRAGLAVAPHQREAAGGARQDQSGRSHPGLRDVLLGGDR</sequence>
<keyword evidence="3" id="KW-1185">Reference proteome</keyword>
<accession>A0A218U6M9</accession>
<dbReference type="Proteomes" id="UP000197619">
    <property type="component" value="Unassembled WGS sequence"/>
</dbReference>
<comment type="caution">
    <text evidence="2">The sequence shown here is derived from an EMBL/GenBank/DDBJ whole genome shotgun (WGS) entry which is preliminary data.</text>
</comment>
<organism evidence="2 3">
    <name type="scientific">Lonchura striata</name>
    <name type="common">white-rumped munia</name>
    <dbReference type="NCBI Taxonomy" id="40157"/>
    <lineage>
        <taxon>Eukaryota</taxon>
        <taxon>Metazoa</taxon>
        <taxon>Chordata</taxon>
        <taxon>Craniata</taxon>
        <taxon>Vertebrata</taxon>
        <taxon>Euteleostomi</taxon>
        <taxon>Archelosauria</taxon>
        <taxon>Archosauria</taxon>
        <taxon>Dinosauria</taxon>
        <taxon>Saurischia</taxon>
        <taxon>Theropoda</taxon>
        <taxon>Coelurosauria</taxon>
        <taxon>Aves</taxon>
        <taxon>Neognathae</taxon>
        <taxon>Neoaves</taxon>
        <taxon>Telluraves</taxon>
        <taxon>Australaves</taxon>
        <taxon>Passeriformes</taxon>
        <taxon>Passeroidea</taxon>
        <taxon>Estrildidae</taxon>
        <taxon>Estrildinae</taxon>
        <taxon>Lonchura</taxon>
    </lineage>
</organism>
<feature type="region of interest" description="Disordered" evidence="1">
    <location>
        <begin position="16"/>
        <end position="46"/>
    </location>
</feature>
<dbReference type="EMBL" id="MUZQ01001697">
    <property type="protein sequence ID" value="OWK49387.1"/>
    <property type="molecule type" value="Genomic_DNA"/>
</dbReference>
<evidence type="ECO:0000313" key="3">
    <source>
        <dbReference type="Proteomes" id="UP000197619"/>
    </source>
</evidence>
<protein>
    <submittedName>
        <fullName evidence="2">Uncharacterized protein</fullName>
    </submittedName>
</protein>
<proteinExistence type="predicted"/>
<name>A0A218U6M9_9PASE</name>
<gene>
    <name evidence="2" type="ORF">RLOC_00014624</name>
</gene>
<dbReference type="AlphaFoldDB" id="A0A218U6M9"/>
<evidence type="ECO:0000256" key="1">
    <source>
        <dbReference type="SAM" id="MobiDB-lite"/>
    </source>
</evidence>